<dbReference type="Gene3D" id="3.30.370.10">
    <property type="entry name" value="Barstar-like"/>
    <property type="match status" value="1"/>
</dbReference>
<dbReference type="AlphaFoldDB" id="A0A4R1NSD5"/>
<dbReference type="RefSeq" id="WP_132858324.1">
    <property type="nucleotide sequence ID" value="NZ_SMGR01000001.1"/>
</dbReference>
<dbReference type="Pfam" id="PF01337">
    <property type="entry name" value="Barstar"/>
    <property type="match status" value="1"/>
</dbReference>
<reference evidence="3 4" key="1">
    <citation type="submission" date="2019-03" db="EMBL/GenBank/DDBJ databases">
        <title>Genomic Encyclopedia of Archaeal and Bacterial Type Strains, Phase II (KMG-II): from individual species to whole genera.</title>
        <authorList>
            <person name="Goeker M."/>
        </authorList>
    </citation>
    <scope>NUCLEOTIDE SEQUENCE [LARGE SCALE GENOMIC DNA]</scope>
    <source>
        <strain evidence="3 4">DSM 26433</strain>
    </source>
</reference>
<evidence type="ECO:0000313" key="3">
    <source>
        <dbReference type="EMBL" id="TCL08168.1"/>
    </source>
</evidence>
<gene>
    <name evidence="3" type="ORF">BXY66_0201</name>
</gene>
<organism evidence="3 4">
    <name type="scientific">Shimia isoporae</name>
    <dbReference type="NCBI Taxonomy" id="647720"/>
    <lineage>
        <taxon>Bacteria</taxon>
        <taxon>Pseudomonadati</taxon>
        <taxon>Pseudomonadota</taxon>
        <taxon>Alphaproteobacteria</taxon>
        <taxon>Rhodobacterales</taxon>
        <taxon>Roseobacteraceae</taxon>
    </lineage>
</organism>
<evidence type="ECO:0000256" key="1">
    <source>
        <dbReference type="ARBA" id="ARBA00006845"/>
    </source>
</evidence>
<accession>A0A4R1NSD5</accession>
<name>A0A4R1NSD5_9RHOB</name>
<dbReference type="InterPro" id="IPR035905">
    <property type="entry name" value="Barstar-like_sf"/>
</dbReference>
<evidence type="ECO:0000313" key="4">
    <source>
        <dbReference type="Proteomes" id="UP000295673"/>
    </source>
</evidence>
<evidence type="ECO:0000259" key="2">
    <source>
        <dbReference type="Pfam" id="PF01337"/>
    </source>
</evidence>
<sequence length="94" mass="10588">MKRISIDISSCETVDDFYGILLSSLDAPDWHGRNLDALWDSITSDINNIMPPYCIDLSVGTNLSTSVAALLPRVKALFEEAREQEQIEVEFKVR</sequence>
<dbReference type="InterPro" id="IPR000468">
    <property type="entry name" value="Barstar"/>
</dbReference>
<dbReference type="OrthoDB" id="7575400at2"/>
<comment type="caution">
    <text evidence="3">The sequence shown here is derived from an EMBL/GenBank/DDBJ whole genome shotgun (WGS) entry which is preliminary data.</text>
</comment>
<feature type="domain" description="Barstar (barnase inhibitor)" evidence="2">
    <location>
        <begin position="1"/>
        <end position="93"/>
    </location>
</feature>
<proteinExistence type="inferred from homology"/>
<protein>
    <submittedName>
        <fullName evidence="3">RNAse (Barnase) inhibitor barstar</fullName>
    </submittedName>
</protein>
<keyword evidence="4" id="KW-1185">Reference proteome</keyword>
<dbReference type="SUPFAM" id="SSF52038">
    <property type="entry name" value="Barstar-related"/>
    <property type="match status" value="1"/>
</dbReference>
<dbReference type="EMBL" id="SMGR01000001">
    <property type="protein sequence ID" value="TCL08168.1"/>
    <property type="molecule type" value="Genomic_DNA"/>
</dbReference>
<dbReference type="Proteomes" id="UP000295673">
    <property type="component" value="Unassembled WGS sequence"/>
</dbReference>
<comment type="similarity">
    <text evidence="1">Belongs to the barstar family.</text>
</comment>